<evidence type="ECO:0000313" key="1">
    <source>
        <dbReference type="EMBL" id="RZU28951.1"/>
    </source>
</evidence>
<keyword evidence="2" id="KW-1185">Reference proteome</keyword>
<proteinExistence type="predicted"/>
<name>A0A4Q7XYU9_9BACT</name>
<gene>
    <name evidence="1" type="ORF">BDD14_6537</name>
</gene>
<dbReference type="AlphaFoldDB" id="A0A4Q7XYU9"/>
<evidence type="ECO:0000313" key="2">
    <source>
        <dbReference type="Proteomes" id="UP000292958"/>
    </source>
</evidence>
<accession>A0A4Q7XYU9</accession>
<sequence>MPDPTFKWYCSYRDEVEYKVHCHAAVRSLEAYRCQPDMLDHIRKDFNGDADEFERTVVARQGGVIIRFSDLPGYPRWTPEFYRAFTEWLISDHAAADADWKATCARMGHAYEPSKMAPIPRPIYWDEEQRTYLTEPWFEVADHGVNMPPPQGCNLDSQIPLAR</sequence>
<organism evidence="1 2">
    <name type="scientific">Edaphobacter modestus</name>
    <dbReference type="NCBI Taxonomy" id="388466"/>
    <lineage>
        <taxon>Bacteria</taxon>
        <taxon>Pseudomonadati</taxon>
        <taxon>Acidobacteriota</taxon>
        <taxon>Terriglobia</taxon>
        <taxon>Terriglobales</taxon>
        <taxon>Acidobacteriaceae</taxon>
        <taxon>Edaphobacter</taxon>
    </lineage>
</organism>
<protein>
    <submittedName>
        <fullName evidence="1">Uncharacterized protein</fullName>
    </submittedName>
</protein>
<comment type="caution">
    <text evidence="1">The sequence shown here is derived from an EMBL/GenBank/DDBJ whole genome shotgun (WGS) entry which is preliminary data.</text>
</comment>
<dbReference type="EMBL" id="SHKW01000008">
    <property type="protein sequence ID" value="RZU28951.1"/>
    <property type="molecule type" value="Genomic_DNA"/>
</dbReference>
<dbReference type="Proteomes" id="UP000292958">
    <property type="component" value="Unassembled WGS sequence"/>
</dbReference>
<reference evidence="1 2" key="1">
    <citation type="submission" date="2019-02" db="EMBL/GenBank/DDBJ databases">
        <title>Genomic Encyclopedia of Archaeal and Bacterial Type Strains, Phase II (KMG-II): from individual species to whole genera.</title>
        <authorList>
            <person name="Goeker M."/>
        </authorList>
    </citation>
    <scope>NUCLEOTIDE SEQUENCE [LARGE SCALE GENOMIC DNA]</scope>
    <source>
        <strain evidence="1 2">DSM 18101</strain>
    </source>
</reference>
<dbReference type="RefSeq" id="WP_130425363.1">
    <property type="nucleotide sequence ID" value="NZ_SHKW01000008.1"/>
</dbReference>